<accession>F8KG99</accession>
<reference evidence="1" key="2">
    <citation type="submission" date="2011-05" db="EMBL/GenBank/DDBJ databases">
        <authorList>
            <person name="Davey R."/>
        </authorList>
    </citation>
    <scope>NUCLEOTIDE SEQUENCE</scope>
    <source>
        <strain evidence="1">ATCC 53608</strain>
    </source>
</reference>
<evidence type="ECO:0000313" key="1">
    <source>
        <dbReference type="EMBL" id="CCC04499.1"/>
    </source>
</evidence>
<proteinExistence type="predicted"/>
<dbReference type="HOGENOM" id="CLU_3154271_0_0_9"/>
<organism evidence="1">
    <name type="scientific">Limosilactobacillus reuteri subsp. suis (strain ATCC 53608 / LMG 31752 / 1063)</name>
    <name type="common">Lactobacillus reuteri</name>
    <dbReference type="NCBI Taxonomy" id="927703"/>
    <lineage>
        <taxon>Bacteria</taxon>
        <taxon>Bacillati</taxon>
        <taxon>Bacillota</taxon>
        <taxon>Bacilli</taxon>
        <taxon>Lactobacillales</taxon>
        <taxon>Lactobacillaceae</taxon>
        <taxon>Limosilactobacillus</taxon>
    </lineage>
</organism>
<gene>
    <name evidence="1" type="ORF">LRATCC53608_1746</name>
</gene>
<sequence>MKQHFLMTSQATIKAVIENRVFFLLQWINGGGIMKNSLSENNEPIRNI</sequence>
<name>F8KG99_LIMR5</name>
<dbReference type="AlphaFoldDB" id="F8KG99"/>
<protein>
    <submittedName>
        <fullName evidence="1">Uncharacterized protein</fullName>
    </submittedName>
</protein>
<reference evidence="1" key="1">
    <citation type="journal article" date="2011" name="J. Bacteriol.">
        <title>Genome sequence of the vertebrate gut symbiont Lactobacillus reuteri ATCC 53608.</title>
        <authorList>
            <person name="Heavens D."/>
            <person name="Tailford L.E."/>
            <person name="Crossman L."/>
            <person name="Jeffers F."/>
            <person name="Mackenzie D.A."/>
            <person name="Caccamo M."/>
            <person name="Juge N."/>
        </authorList>
    </citation>
    <scope>NUCLEOTIDE SEQUENCE [LARGE SCALE GENOMIC DNA]</scope>
    <source>
        <strain evidence="1">ATCC 53608</strain>
    </source>
</reference>
<dbReference type="EMBL" id="FR854370">
    <property type="protein sequence ID" value="CCC04499.1"/>
    <property type="molecule type" value="Genomic_DNA"/>
</dbReference>